<evidence type="ECO:0000313" key="2">
    <source>
        <dbReference type="Proteomes" id="UP000053766"/>
    </source>
</evidence>
<protein>
    <submittedName>
        <fullName evidence="1">Uncharacterized protein</fullName>
    </submittedName>
</protein>
<proteinExistence type="predicted"/>
<keyword evidence="2" id="KW-1185">Reference proteome</keyword>
<name>A0A0D8XFT8_DICVI</name>
<reference evidence="2" key="2">
    <citation type="journal article" date="2016" name="Sci. Rep.">
        <title>Dictyocaulus viviparus genome, variome and transcriptome elucidate lungworm biology and support future intervention.</title>
        <authorList>
            <person name="McNulty S.N."/>
            <person name="Strube C."/>
            <person name="Rosa B.A."/>
            <person name="Martin J.C."/>
            <person name="Tyagi R."/>
            <person name="Choi Y.J."/>
            <person name="Wang Q."/>
            <person name="Hallsworth Pepin K."/>
            <person name="Zhang X."/>
            <person name="Ozersky P."/>
            <person name="Wilson R.K."/>
            <person name="Sternberg P.W."/>
            <person name="Gasser R.B."/>
            <person name="Mitreva M."/>
        </authorList>
    </citation>
    <scope>NUCLEOTIDE SEQUENCE [LARGE SCALE GENOMIC DNA]</scope>
    <source>
        <strain evidence="2">HannoverDv2000</strain>
    </source>
</reference>
<accession>A0A0D8XFT8</accession>
<dbReference type="Proteomes" id="UP000053766">
    <property type="component" value="Unassembled WGS sequence"/>
</dbReference>
<organism evidence="1 2">
    <name type="scientific">Dictyocaulus viviparus</name>
    <name type="common">Bovine lungworm</name>
    <dbReference type="NCBI Taxonomy" id="29172"/>
    <lineage>
        <taxon>Eukaryota</taxon>
        <taxon>Metazoa</taxon>
        <taxon>Ecdysozoa</taxon>
        <taxon>Nematoda</taxon>
        <taxon>Chromadorea</taxon>
        <taxon>Rhabditida</taxon>
        <taxon>Rhabditina</taxon>
        <taxon>Rhabditomorpha</taxon>
        <taxon>Strongyloidea</taxon>
        <taxon>Metastrongylidae</taxon>
        <taxon>Dictyocaulus</taxon>
    </lineage>
</organism>
<dbReference type="AlphaFoldDB" id="A0A0D8XFT8"/>
<evidence type="ECO:0000313" key="1">
    <source>
        <dbReference type="EMBL" id="KJH42577.1"/>
    </source>
</evidence>
<gene>
    <name evidence="1" type="ORF">DICVIV_11425</name>
</gene>
<dbReference type="EMBL" id="KN716649">
    <property type="protein sequence ID" value="KJH42577.1"/>
    <property type="molecule type" value="Genomic_DNA"/>
</dbReference>
<sequence>MTAISVAVPRGMLQPRGFLLELPQLDSNYDIDPDALLSAKASQLRTATRFESGVFYNRDDKIDAFSQEALSMIGEDVMSFRVFLTLLRSTEPFE</sequence>
<reference evidence="1 2" key="1">
    <citation type="submission" date="2013-11" db="EMBL/GenBank/DDBJ databases">
        <title>Draft genome of the bovine lungworm Dictyocaulus viviparus.</title>
        <authorList>
            <person name="Mitreva M."/>
        </authorList>
    </citation>
    <scope>NUCLEOTIDE SEQUENCE [LARGE SCALE GENOMIC DNA]</scope>
    <source>
        <strain evidence="1 2">HannoverDv2000</strain>
    </source>
</reference>